<name>A0A3A1WSH4_9HYPH</name>
<dbReference type="Gene3D" id="3.30.70.100">
    <property type="match status" value="1"/>
</dbReference>
<sequence>MLILIGHIDVAPGDVEAFAADMAVFAPRARARDGCLFFGVAAEDPGTGRMLVAERWRDQAALDAHRGAADTIAFVARWGDRMRGDLKQFDVLEPEPTMASET</sequence>
<dbReference type="Proteomes" id="UP000265750">
    <property type="component" value="Unassembled WGS sequence"/>
</dbReference>
<dbReference type="Pfam" id="PF03992">
    <property type="entry name" value="ABM"/>
    <property type="match status" value="1"/>
</dbReference>
<evidence type="ECO:0000313" key="2">
    <source>
        <dbReference type="EMBL" id="RIY03675.1"/>
    </source>
</evidence>
<dbReference type="AlphaFoldDB" id="A0A3A1WSH4"/>
<dbReference type="InterPro" id="IPR011008">
    <property type="entry name" value="Dimeric_a/b-barrel"/>
</dbReference>
<evidence type="ECO:0000259" key="1">
    <source>
        <dbReference type="PROSITE" id="PS51725"/>
    </source>
</evidence>
<dbReference type="GO" id="GO:0004497">
    <property type="term" value="F:monooxygenase activity"/>
    <property type="evidence" value="ECO:0007669"/>
    <property type="project" value="UniProtKB-KW"/>
</dbReference>
<comment type="caution">
    <text evidence="2">The sequence shown here is derived from an EMBL/GenBank/DDBJ whole genome shotgun (WGS) entry which is preliminary data.</text>
</comment>
<keyword evidence="3" id="KW-1185">Reference proteome</keyword>
<gene>
    <name evidence="2" type="ORF">D3218_02740</name>
</gene>
<organism evidence="2 3">
    <name type="scientific">Aureimonas flava</name>
    <dbReference type="NCBI Taxonomy" id="2320271"/>
    <lineage>
        <taxon>Bacteria</taxon>
        <taxon>Pseudomonadati</taxon>
        <taxon>Pseudomonadota</taxon>
        <taxon>Alphaproteobacteria</taxon>
        <taxon>Hyphomicrobiales</taxon>
        <taxon>Aurantimonadaceae</taxon>
        <taxon>Aureimonas</taxon>
    </lineage>
</organism>
<dbReference type="EMBL" id="QYRN01000001">
    <property type="protein sequence ID" value="RIY03675.1"/>
    <property type="molecule type" value="Genomic_DNA"/>
</dbReference>
<protein>
    <submittedName>
        <fullName evidence="2">Antibiotic biosynthesis monooxygenase</fullName>
    </submittedName>
</protein>
<dbReference type="OrthoDB" id="287932at2"/>
<dbReference type="InterPro" id="IPR007138">
    <property type="entry name" value="ABM_dom"/>
</dbReference>
<keyword evidence="2" id="KW-0503">Monooxygenase</keyword>
<feature type="domain" description="ABM" evidence="1">
    <location>
        <begin position="2"/>
        <end position="92"/>
    </location>
</feature>
<accession>A0A3A1WSH4</accession>
<dbReference type="PROSITE" id="PS51725">
    <property type="entry name" value="ABM"/>
    <property type="match status" value="1"/>
</dbReference>
<proteinExistence type="predicted"/>
<dbReference type="RefSeq" id="WP_119538331.1">
    <property type="nucleotide sequence ID" value="NZ_QYRN01000001.1"/>
</dbReference>
<evidence type="ECO:0000313" key="3">
    <source>
        <dbReference type="Proteomes" id="UP000265750"/>
    </source>
</evidence>
<keyword evidence="2" id="KW-0560">Oxidoreductase</keyword>
<reference evidence="3" key="1">
    <citation type="submission" date="2018-09" db="EMBL/GenBank/DDBJ databases">
        <authorList>
            <person name="Tuo L."/>
        </authorList>
    </citation>
    <scope>NUCLEOTIDE SEQUENCE [LARGE SCALE GENOMIC DNA]</scope>
    <source>
        <strain evidence="3">M2BS4Y-1</strain>
    </source>
</reference>
<dbReference type="SUPFAM" id="SSF54909">
    <property type="entry name" value="Dimeric alpha+beta barrel"/>
    <property type="match status" value="1"/>
</dbReference>